<dbReference type="InterPro" id="IPR008984">
    <property type="entry name" value="SMAD_FHA_dom_sf"/>
</dbReference>
<dbReference type="PROSITE" id="PS50174">
    <property type="entry name" value="G_PATCH"/>
    <property type="match status" value="1"/>
</dbReference>
<dbReference type="GO" id="GO:0005576">
    <property type="term" value="C:extracellular region"/>
    <property type="evidence" value="ECO:0007669"/>
    <property type="project" value="UniProtKB-SubCell"/>
</dbReference>
<evidence type="ECO:0000256" key="10">
    <source>
        <dbReference type="ARBA" id="ARBA00023054"/>
    </source>
</evidence>
<dbReference type="SUPFAM" id="SSF49879">
    <property type="entry name" value="SMAD/FHA domain"/>
    <property type="match status" value="1"/>
</dbReference>
<keyword evidence="5" id="KW-0964">Secreted</keyword>
<feature type="region of interest" description="Disordered" evidence="16">
    <location>
        <begin position="591"/>
        <end position="622"/>
    </location>
</feature>
<evidence type="ECO:0000256" key="3">
    <source>
        <dbReference type="ARBA" id="ARBA00022473"/>
    </source>
</evidence>
<dbReference type="GeneTree" id="ENSGT00730000111121"/>
<dbReference type="FunCoup" id="A0A7N4P2K0">
    <property type="interactions" value="1352"/>
</dbReference>
<keyword evidence="9" id="KW-0007">Acetylation</keyword>
<evidence type="ECO:0000256" key="2">
    <source>
        <dbReference type="ARBA" id="ARBA00004613"/>
    </source>
</evidence>
<keyword evidence="10 15" id="KW-0175">Coiled coil</keyword>
<dbReference type="InterPro" id="IPR000467">
    <property type="entry name" value="G_patch_dom"/>
</dbReference>
<evidence type="ECO:0000313" key="20">
    <source>
        <dbReference type="Proteomes" id="UP000007648"/>
    </source>
</evidence>
<dbReference type="SMART" id="SM00443">
    <property type="entry name" value="G_patch"/>
    <property type="match status" value="1"/>
</dbReference>
<keyword evidence="7" id="KW-0037">Angiogenesis</keyword>
<reference evidence="19 20" key="1">
    <citation type="journal article" date="2011" name="Proc. Natl. Acad. Sci. U.S.A.">
        <title>Genetic diversity and population structure of the endangered marsupial Sarcophilus harrisii (Tasmanian devil).</title>
        <authorList>
            <person name="Miller W."/>
            <person name="Hayes V.M."/>
            <person name="Ratan A."/>
            <person name="Petersen D.C."/>
            <person name="Wittekindt N.E."/>
            <person name="Miller J."/>
            <person name="Walenz B."/>
            <person name="Knight J."/>
            <person name="Qi J."/>
            <person name="Zhao F."/>
            <person name="Wang Q."/>
            <person name="Bedoya-Reina O.C."/>
            <person name="Katiyar N."/>
            <person name="Tomsho L.P."/>
            <person name="Kasson L.M."/>
            <person name="Hardie R.A."/>
            <person name="Woodbridge P."/>
            <person name="Tindall E.A."/>
            <person name="Bertelsen M.F."/>
            <person name="Dixon D."/>
            <person name="Pyecroft S."/>
            <person name="Helgen K.M."/>
            <person name="Lesk A.M."/>
            <person name="Pringle T.H."/>
            <person name="Patterson N."/>
            <person name="Zhang Y."/>
            <person name="Kreiss A."/>
            <person name="Woods G.M."/>
            <person name="Jones M.E."/>
            <person name="Schuster S.C."/>
        </authorList>
    </citation>
    <scope>NUCLEOTIDE SEQUENCE [LARGE SCALE GENOMIC DNA]</scope>
</reference>
<dbReference type="OrthoDB" id="2538319at2759"/>
<dbReference type="AlphaFoldDB" id="A0A7N4P2K0"/>
<evidence type="ECO:0000256" key="12">
    <source>
        <dbReference type="ARBA" id="ARBA00062654"/>
    </source>
</evidence>
<evidence type="ECO:0000256" key="6">
    <source>
        <dbReference type="ARBA" id="ARBA00022553"/>
    </source>
</evidence>
<evidence type="ECO:0000256" key="7">
    <source>
        <dbReference type="ARBA" id="ARBA00022657"/>
    </source>
</evidence>
<feature type="region of interest" description="Disordered" evidence="16">
    <location>
        <begin position="323"/>
        <end position="347"/>
    </location>
</feature>
<dbReference type="CDD" id="cd16164">
    <property type="entry name" value="OCRE_VG5Q"/>
    <property type="match status" value="1"/>
</dbReference>
<dbReference type="GO" id="GO:0003676">
    <property type="term" value="F:nucleic acid binding"/>
    <property type="evidence" value="ECO:0007669"/>
    <property type="project" value="InterPro"/>
</dbReference>
<dbReference type="Pfam" id="PF01585">
    <property type="entry name" value="G-patch"/>
    <property type="match status" value="1"/>
</dbReference>
<dbReference type="CDD" id="cd22686">
    <property type="entry name" value="FHA_AGGF1"/>
    <property type="match status" value="1"/>
</dbReference>
<dbReference type="InParanoid" id="A0A7N4P2K0"/>
<evidence type="ECO:0000256" key="13">
    <source>
        <dbReference type="ARBA" id="ARBA00067796"/>
    </source>
</evidence>
<evidence type="ECO:0000256" key="4">
    <source>
        <dbReference type="ARBA" id="ARBA00022490"/>
    </source>
</evidence>
<feature type="coiled-coil region" evidence="15">
    <location>
        <begin position="22"/>
        <end position="84"/>
    </location>
</feature>
<dbReference type="Gene3D" id="2.60.200.20">
    <property type="match status" value="1"/>
</dbReference>
<evidence type="ECO:0000313" key="19">
    <source>
        <dbReference type="Ensembl" id="ENSSHAP00000031348.1"/>
    </source>
</evidence>
<comment type="subunit">
    <text evidence="12">Interacts with the secreted angiogenic factor TNFSF12.</text>
</comment>
<dbReference type="OMA" id="QLHKTHA"/>
<dbReference type="KEGG" id="shr:100933199"/>
<evidence type="ECO:0000256" key="8">
    <source>
        <dbReference type="ARBA" id="ARBA00022782"/>
    </source>
</evidence>
<dbReference type="Pfam" id="PF17780">
    <property type="entry name" value="OCRE"/>
    <property type="match status" value="1"/>
</dbReference>
<feature type="compositionally biased region" description="Polar residues" evidence="16">
    <location>
        <begin position="381"/>
        <end position="399"/>
    </location>
</feature>
<reference evidence="19" key="3">
    <citation type="submission" date="2025-09" db="UniProtKB">
        <authorList>
            <consortium name="Ensembl"/>
        </authorList>
    </citation>
    <scope>IDENTIFICATION</scope>
</reference>
<reference evidence="19" key="2">
    <citation type="submission" date="2025-08" db="UniProtKB">
        <authorList>
            <consortium name="Ensembl"/>
        </authorList>
    </citation>
    <scope>IDENTIFICATION</scope>
</reference>
<feature type="compositionally biased region" description="Basic and acidic residues" evidence="16">
    <location>
        <begin position="591"/>
        <end position="613"/>
    </location>
</feature>
<dbReference type="GO" id="GO:0001938">
    <property type="term" value="P:positive regulation of endothelial cell proliferation"/>
    <property type="evidence" value="ECO:0007669"/>
    <property type="project" value="Ensembl"/>
</dbReference>
<dbReference type="GO" id="GO:0045766">
    <property type="term" value="P:positive regulation of angiogenesis"/>
    <property type="evidence" value="ECO:0007669"/>
    <property type="project" value="Ensembl"/>
</dbReference>
<feature type="region of interest" description="Disordered" evidence="16">
    <location>
        <begin position="259"/>
        <end position="286"/>
    </location>
</feature>
<feature type="region of interest" description="Disordered" evidence="16">
    <location>
        <begin position="1"/>
        <end position="20"/>
    </location>
</feature>
<name>A0A7N4P2K0_SARHA</name>
<dbReference type="InterPro" id="IPR053027">
    <property type="entry name" value="AGGF1"/>
</dbReference>
<feature type="region of interest" description="Disordered" evidence="16">
    <location>
        <begin position="122"/>
        <end position="153"/>
    </location>
</feature>
<proteinExistence type="predicted"/>
<dbReference type="Pfam" id="PF00498">
    <property type="entry name" value="FHA"/>
    <property type="match status" value="1"/>
</dbReference>
<dbReference type="GO" id="GO:0048471">
    <property type="term" value="C:perinuclear region of cytoplasm"/>
    <property type="evidence" value="ECO:0007669"/>
    <property type="project" value="Ensembl"/>
</dbReference>
<dbReference type="CTD" id="55109"/>
<dbReference type="PANTHER" id="PTHR23106:SF24">
    <property type="entry name" value="ANGIOGENIC FACTOR WITH G PATCH AND FHA DOMAINS 1"/>
    <property type="match status" value="1"/>
</dbReference>
<keyword evidence="6" id="KW-0597">Phosphoprotein</keyword>
<dbReference type="PANTHER" id="PTHR23106">
    <property type="entry name" value="ANGIOGENIC FACTOR WITH G PATCH AND FHA DOMAINS 1"/>
    <property type="match status" value="1"/>
</dbReference>
<evidence type="ECO:0000256" key="16">
    <source>
        <dbReference type="SAM" id="MobiDB-lite"/>
    </source>
</evidence>
<dbReference type="PROSITE" id="PS50006">
    <property type="entry name" value="FHA_DOMAIN"/>
    <property type="match status" value="1"/>
</dbReference>
<dbReference type="InterPro" id="IPR035624">
    <property type="entry name" value="AGGF1_OCRE"/>
</dbReference>
<evidence type="ECO:0000256" key="11">
    <source>
        <dbReference type="ARBA" id="ARBA00053945"/>
    </source>
</evidence>
<keyword evidence="8" id="KW-0221">Differentiation</keyword>
<dbReference type="Proteomes" id="UP000007648">
    <property type="component" value="Unassembled WGS sequence"/>
</dbReference>
<gene>
    <name evidence="19" type="primary">AGGF1</name>
</gene>
<evidence type="ECO:0000259" key="17">
    <source>
        <dbReference type="PROSITE" id="PS50006"/>
    </source>
</evidence>
<dbReference type="GeneID" id="100933199"/>
<feature type="region of interest" description="Disordered" evidence="16">
    <location>
        <begin position="370"/>
        <end position="407"/>
    </location>
</feature>
<feature type="compositionally biased region" description="Pro residues" evidence="16">
    <location>
        <begin position="1"/>
        <end position="18"/>
    </location>
</feature>
<dbReference type="GO" id="GO:0042802">
    <property type="term" value="F:identical protein binding"/>
    <property type="evidence" value="ECO:0007669"/>
    <property type="project" value="Ensembl"/>
</dbReference>
<dbReference type="SMART" id="SM00240">
    <property type="entry name" value="FHA"/>
    <property type="match status" value="1"/>
</dbReference>
<dbReference type="GO" id="GO:0001525">
    <property type="term" value="P:angiogenesis"/>
    <property type="evidence" value="ECO:0007669"/>
    <property type="project" value="UniProtKB-KW"/>
</dbReference>
<feature type="domain" description="FHA" evidence="17">
    <location>
        <begin position="438"/>
        <end position="491"/>
    </location>
</feature>
<dbReference type="RefSeq" id="XP_003759487.1">
    <property type="nucleotide sequence ID" value="XM_003759439.4"/>
</dbReference>
<evidence type="ECO:0000256" key="5">
    <source>
        <dbReference type="ARBA" id="ARBA00022525"/>
    </source>
</evidence>
<feature type="domain" description="G-patch" evidence="18">
    <location>
        <begin position="623"/>
        <end position="669"/>
    </location>
</feature>
<dbReference type="InterPro" id="IPR041591">
    <property type="entry name" value="OCRE"/>
</dbReference>
<dbReference type="FunFam" id="2.60.200.20:FF:000016">
    <property type="entry name" value="Angiogenic factor with G patch and FHA domains 1"/>
    <property type="match status" value="1"/>
</dbReference>
<dbReference type="Ensembl" id="ENSSHAT00000045234.1">
    <property type="protein sequence ID" value="ENSSHAP00000031348.1"/>
    <property type="gene ID" value="ENSSHAG00000004570.2"/>
</dbReference>
<sequence length="718" mass="81427">MASAAPSPPARSPSPPAAEPELVQLRRKVERLEQELRSCRRQVRDIEKVLQHTERLYQGAERCNQELRSQVEELSNEIHYRKKKENNKSDVEVQTDDYTPWSASDYYYQTYYRNVSPSDKGAEFVHEQNQEHEEPNRNAIDPLHRENEGHSGTDTIENAKYEQEDNFIPNSQEAEGVLTGENAELDSSSLAESLRAAAEAAVSQTGFSYDESTGLYYDHSTGFYYDSENQLYYDPSTGIYYYCDVESGRYQFHSRVDLQPYQTSTTQQNKDKKGKKKRKDPDCFTTNEEKDLDLEDHKVSDNFNCLTTVEHISCVEKEESANVKKKAKVDNHNKNSPLKFADASSKENVESHLNENVYDLALFKEDKTVVTDSEPEEGEITDSQTEDSSNVTSEDNISSDTEDEEEEKIWPPCIRVIVIRSPVLQTGSLFIITAVNPATIGREKDMEHTLRIPEVGVSKFHAEIYFDHELQSYVLVDQGSQNGTIVNGKQILQPKTKCEPYVLEHGDEVKIGETVLSFHIHPGSDTCDGCEPGQVRAHLRLDKKDESSVGPALSKEEKELVRRKALKKIRVKYGLMNTEYEDEKALKNPKYKDRAGKRREQIGSEGTFQRDDAPASVHSEINDNNKGRKMLEKMGWKKGEGLGKDGGGMKTPIQLQLRRTHAGLGTGKTSSIEDVQLFQSKNKKNWDKARERFAGNFPEAKLQKDAPGVMPWVKGTAE</sequence>
<evidence type="ECO:0000256" key="15">
    <source>
        <dbReference type="SAM" id="Coils"/>
    </source>
</evidence>
<evidence type="ECO:0000256" key="1">
    <source>
        <dbReference type="ARBA" id="ARBA00004496"/>
    </source>
</evidence>
<keyword evidence="3" id="KW-0217">Developmental protein</keyword>
<dbReference type="GO" id="GO:0030154">
    <property type="term" value="P:cell differentiation"/>
    <property type="evidence" value="ECO:0007669"/>
    <property type="project" value="UniProtKB-KW"/>
</dbReference>
<keyword evidence="4" id="KW-0963">Cytoplasm</keyword>
<dbReference type="GO" id="GO:0007155">
    <property type="term" value="P:cell adhesion"/>
    <property type="evidence" value="ECO:0007669"/>
    <property type="project" value="Ensembl"/>
</dbReference>
<feature type="compositionally biased region" description="Basic and acidic residues" evidence="16">
    <location>
        <begin position="323"/>
        <end position="333"/>
    </location>
</feature>
<keyword evidence="20" id="KW-1185">Reference proteome</keyword>
<evidence type="ECO:0000256" key="14">
    <source>
        <dbReference type="ARBA" id="ARBA00080673"/>
    </source>
</evidence>
<protein>
    <recommendedName>
        <fullName evidence="13">Angiogenic factor with G patch and FHA domains 1</fullName>
    </recommendedName>
    <alternativeName>
        <fullName evidence="14">Angiogenic factor VG5Q</fullName>
    </alternativeName>
</protein>
<dbReference type="InterPro" id="IPR000253">
    <property type="entry name" value="FHA_dom"/>
</dbReference>
<comment type="function">
    <text evidence="11">Promotes angiogenesis and the proliferation of endothelial cells. Able to bind to endothelial cells and promote cell proliferation, suggesting that it may act in an autocrine fashion.</text>
</comment>
<organism evidence="19 20">
    <name type="scientific">Sarcophilus harrisii</name>
    <name type="common">Tasmanian devil</name>
    <name type="synonym">Sarcophilus laniarius</name>
    <dbReference type="NCBI Taxonomy" id="9305"/>
    <lineage>
        <taxon>Eukaryota</taxon>
        <taxon>Metazoa</taxon>
        <taxon>Chordata</taxon>
        <taxon>Craniata</taxon>
        <taxon>Vertebrata</taxon>
        <taxon>Euteleostomi</taxon>
        <taxon>Mammalia</taxon>
        <taxon>Metatheria</taxon>
        <taxon>Dasyuromorphia</taxon>
        <taxon>Dasyuridae</taxon>
        <taxon>Sarcophilus</taxon>
    </lineage>
</organism>
<comment type="subcellular location">
    <subcellularLocation>
        <location evidence="1">Cytoplasm</location>
    </subcellularLocation>
    <subcellularLocation>
        <location evidence="2">Secreted</location>
    </subcellularLocation>
</comment>
<evidence type="ECO:0000259" key="18">
    <source>
        <dbReference type="PROSITE" id="PS50174"/>
    </source>
</evidence>
<evidence type="ECO:0000256" key="9">
    <source>
        <dbReference type="ARBA" id="ARBA00022990"/>
    </source>
</evidence>
<accession>A0A7N4P2K0</accession>